<gene>
    <name evidence="1" type="primary">comK</name>
    <name evidence="1" type="ordered locus">LMM7_2371</name>
</gene>
<dbReference type="EMBL" id="CP002816">
    <property type="protein sequence ID" value="AEH93376.1"/>
    <property type="molecule type" value="Genomic_DNA"/>
</dbReference>
<accession>A0A0E0UYH3</accession>
<dbReference type="PATRIC" id="fig|1030009.3.peg.2358"/>
<dbReference type="Pfam" id="PF06338">
    <property type="entry name" value="ComK"/>
    <property type="match status" value="1"/>
</dbReference>
<dbReference type="GO" id="GO:0030420">
    <property type="term" value="P:establishment of competence for transformation"/>
    <property type="evidence" value="ECO:0007669"/>
    <property type="project" value="InterPro"/>
</dbReference>
<sequence>MKKEQISTQFYEVNPHTMIIFPKKSGSIVYSEIYEVDSHYTSKFTPFELIKTSCNFFGSSYEGRKEGTKHLIGVTHKPPIIIDPVTSTYVFPTVAPSSTDCIWIFPQHIKDYHAIGFNHTLITFSNMETFEIDMSLASFNNQIARTSMLHMKFSQKMRMMESNFPSMNMFFPPTTLAAESRRYYNTMLPNNEDPKDPQDSDQ</sequence>
<dbReference type="HOGENOM" id="CLU_107920_1_0_9"/>
<dbReference type="RefSeq" id="WP_003729966.1">
    <property type="nucleotide sequence ID" value="NC_017537.1"/>
</dbReference>
<protein>
    <submittedName>
        <fullName evidence="1">Putative competence transcription factor</fullName>
    </submittedName>
</protein>
<evidence type="ECO:0000313" key="2">
    <source>
        <dbReference type="Proteomes" id="UP000000486"/>
    </source>
</evidence>
<dbReference type="AlphaFoldDB" id="A0A0E0UYH3"/>
<dbReference type="PIRSF" id="PIRSF011560">
    <property type="entry name" value="ComK"/>
    <property type="match status" value="1"/>
</dbReference>
<evidence type="ECO:0000313" key="1">
    <source>
        <dbReference type="EMBL" id="AEH93376.1"/>
    </source>
</evidence>
<proteinExistence type="predicted"/>
<dbReference type="KEGG" id="lmq:LMM7_2371"/>
<name>A0A0E0UYH3_LISMM</name>
<dbReference type="Proteomes" id="UP000000486">
    <property type="component" value="Chromosome"/>
</dbReference>
<reference evidence="1 2" key="1">
    <citation type="journal article" date="2011" name="J. Bacteriol.">
        <title>Genome sequence of the nonpathogenic Listeria monocytogenes serovar 4a strain M7.</title>
        <authorList>
            <person name="Chen J."/>
            <person name="Xia Y."/>
            <person name="Cheng C."/>
            <person name="Fang C."/>
            <person name="Shan Y."/>
            <person name="Jin G."/>
            <person name="Fang W."/>
        </authorList>
    </citation>
    <scope>NUCLEOTIDE SEQUENCE [LARGE SCALE GENOMIC DNA]</scope>
    <source>
        <strain evidence="1 2">M7</strain>
    </source>
</reference>
<dbReference type="InterPro" id="IPR010461">
    <property type="entry name" value="ComK"/>
</dbReference>
<organism evidence="1 2">
    <name type="scientific">Listeria monocytogenes serotype 4a (strain M7)</name>
    <dbReference type="NCBI Taxonomy" id="1030009"/>
    <lineage>
        <taxon>Bacteria</taxon>
        <taxon>Bacillati</taxon>
        <taxon>Bacillota</taxon>
        <taxon>Bacilli</taxon>
        <taxon>Bacillales</taxon>
        <taxon>Listeriaceae</taxon>
        <taxon>Listeria</taxon>
    </lineage>
</organism>